<protein>
    <recommendedName>
        <fullName evidence="11">Outer membrane efflux protein</fullName>
    </recommendedName>
</protein>
<dbReference type="PANTHER" id="PTHR30026">
    <property type="entry name" value="OUTER MEMBRANE PROTEIN TOLC"/>
    <property type="match status" value="1"/>
</dbReference>
<comment type="caution">
    <text evidence="9">The sequence shown here is derived from an EMBL/GenBank/DDBJ whole genome shotgun (WGS) entry which is preliminary data.</text>
</comment>
<proteinExistence type="inferred from homology"/>
<evidence type="ECO:0000313" key="9">
    <source>
        <dbReference type="EMBL" id="OEG71549.1"/>
    </source>
</evidence>
<dbReference type="InterPro" id="IPR003423">
    <property type="entry name" value="OMP_efflux"/>
</dbReference>
<evidence type="ECO:0000256" key="1">
    <source>
        <dbReference type="ARBA" id="ARBA00004442"/>
    </source>
</evidence>
<evidence type="ECO:0000256" key="2">
    <source>
        <dbReference type="ARBA" id="ARBA00007613"/>
    </source>
</evidence>
<gene>
    <name evidence="9" type="ORF">ATZ36_14090</name>
</gene>
<keyword evidence="5" id="KW-0812">Transmembrane</keyword>
<accession>A0A1E5IM59</accession>
<comment type="similarity">
    <text evidence="2">Belongs to the outer membrane factor (OMF) (TC 1.B.17) family.</text>
</comment>
<evidence type="ECO:0000256" key="6">
    <source>
        <dbReference type="ARBA" id="ARBA00023136"/>
    </source>
</evidence>
<dbReference type="GO" id="GO:0009279">
    <property type="term" value="C:cell outer membrane"/>
    <property type="evidence" value="ECO:0007669"/>
    <property type="project" value="UniProtKB-SubCell"/>
</dbReference>
<dbReference type="Gene3D" id="1.20.1600.10">
    <property type="entry name" value="Outer membrane efflux proteins (OEP)"/>
    <property type="match status" value="1"/>
</dbReference>
<organism evidence="9 10">
    <name type="scientific">Endomicrobium trichonymphae</name>
    <dbReference type="NCBI Taxonomy" id="1408204"/>
    <lineage>
        <taxon>Bacteria</taxon>
        <taxon>Pseudomonadati</taxon>
        <taxon>Elusimicrobiota</taxon>
        <taxon>Endomicrobiia</taxon>
        <taxon>Endomicrobiales</taxon>
        <taxon>Endomicrobiaceae</taxon>
        <taxon>Candidatus Endomicrobiellum</taxon>
    </lineage>
</organism>
<keyword evidence="4" id="KW-1134">Transmembrane beta strand</keyword>
<evidence type="ECO:0008006" key="11">
    <source>
        <dbReference type="Google" id="ProtNLM"/>
    </source>
</evidence>
<keyword evidence="6" id="KW-0472">Membrane</keyword>
<dbReference type="SUPFAM" id="SSF56954">
    <property type="entry name" value="Outer membrane efflux proteins (OEP)"/>
    <property type="match status" value="1"/>
</dbReference>
<dbReference type="GO" id="GO:1990281">
    <property type="term" value="C:efflux pump complex"/>
    <property type="evidence" value="ECO:0007669"/>
    <property type="project" value="TreeGrafter"/>
</dbReference>
<evidence type="ECO:0000256" key="4">
    <source>
        <dbReference type="ARBA" id="ARBA00022452"/>
    </source>
</evidence>
<evidence type="ECO:0000256" key="7">
    <source>
        <dbReference type="ARBA" id="ARBA00023237"/>
    </source>
</evidence>
<keyword evidence="7" id="KW-0998">Cell outer membrane</keyword>
<keyword evidence="10" id="KW-1185">Reference proteome</keyword>
<dbReference type="EMBL" id="LNVX01000175">
    <property type="protein sequence ID" value="OEG71549.1"/>
    <property type="molecule type" value="Genomic_DNA"/>
</dbReference>
<dbReference type="GO" id="GO:0015562">
    <property type="term" value="F:efflux transmembrane transporter activity"/>
    <property type="evidence" value="ECO:0007669"/>
    <property type="project" value="InterPro"/>
</dbReference>
<dbReference type="GO" id="GO:0015288">
    <property type="term" value="F:porin activity"/>
    <property type="evidence" value="ECO:0007669"/>
    <property type="project" value="TreeGrafter"/>
</dbReference>
<keyword evidence="3" id="KW-0813">Transport</keyword>
<dbReference type="InterPro" id="IPR051906">
    <property type="entry name" value="TolC-like"/>
</dbReference>
<evidence type="ECO:0000256" key="3">
    <source>
        <dbReference type="ARBA" id="ARBA00022448"/>
    </source>
</evidence>
<dbReference type="Pfam" id="PF02321">
    <property type="entry name" value="OEP"/>
    <property type="match status" value="2"/>
</dbReference>
<name>A0A1E5IM59_ENDTX</name>
<sequence length="415" mass="47686">MKKILVVLLSVFTVNFYVYAEEINRETVKIQTLKNNLSIASAKLALDNAKQEYNSSFGSFFPQINFKGNLPLNEFKKNFLRNYSYGLEISIPIFKRFETYSTVKDKASEFKFAQASYDKTVSDELYKADAAYINLMSLYEEIELLKNTKEKKIEDKNIIELNYNSGEINIALLRKTEADFAMAEYNLKAAQRHVETASVQLLKAIGRNDYATILETNERITISKKLPKKPDYDNLITVIPEFIIAQYKFESFKIQTLKAKGQWLPSLTGNIQYSGPSGQTTDKWNKSAGISFSYTIFDGGKRYAYMQTVSNNLKIASEELKNTINNLKARAIELYNNLTDAYELVALKTQYLDATKLHLEILTKEYVNGIINYNEWYSIEKDYFSSQTELLKAKKEAVLKRAEWNTFTGKSLKGK</sequence>
<dbReference type="AlphaFoldDB" id="A0A1E5IM59"/>
<feature type="coiled-coil region" evidence="8">
    <location>
        <begin position="306"/>
        <end position="337"/>
    </location>
</feature>
<dbReference type="Proteomes" id="UP000095237">
    <property type="component" value="Unassembled WGS sequence"/>
</dbReference>
<reference evidence="9 10" key="1">
    <citation type="submission" date="2015-11" db="EMBL/GenBank/DDBJ databases">
        <title>Evidence for parallel genomic evolution in an endosymbiosis of termite gut flagellates.</title>
        <authorList>
            <person name="Zheng H."/>
        </authorList>
    </citation>
    <scope>NUCLEOTIDE SEQUENCE [LARGE SCALE GENOMIC DNA]</scope>
    <source>
        <strain evidence="9 10">CET450</strain>
    </source>
</reference>
<comment type="subcellular location">
    <subcellularLocation>
        <location evidence="1">Cell outer membrane</location>
    </subcellularLocation>
</comment>
<evidence type="ECO:0000256" key="5">
    <source>
        <dbReference type="ARBA" id="ARBA00022692"/>
    </source>
</evidence>
<evidence type="ECO:0000313" key="10">
    <source>
        <dbReference type="Proteomes" id="UP000095237"/>
    </source>
</evidence>
<dbReference type="PANTHER" id="PTHR30026:SF20">
    <property type="entry name" value="OUTER MEMBRANE PROTEIN TOLC"/>
    <property type="match status" value="1"/>
</dbReference>
<evidence type="ECO:0000256" key="8">
    <source>
        <dbReference type="SAM" id="Coils"/>
    </source>
</evidence>
<keyword evidence="8" id="KW-0175">Coiled coil</keyword>